<evidence type="ECO:0000313" key="2">
    <source>
        <dbReference type="Proteomes" id="UP000228934"/>
    </source>
</evidence>
<sequence length="69" mass="7648">MGSSLIDFCLLSMAECYQRCKTQNSSKYPETEGKTEFAPCTGEGHLGGRECTQCASRASADRYYTHQVL</sequence>
<proteinExistence type="predicted"/>
<gene>
    <name evidence="1" type="ORF">AB205_0177650</name>
</gene>
<organism evidence="1 2">
    <name type="scientific">Aquarana catesbeiana</name>
    <name type="common">American bullfrog</name>
    <name type="synonym">Rana catesbeiana</name>
    <dbReference type="NCBI Taxonomy" id="8400"/>
    <lineage>
        <taxon>Eukaryota</taxon>
        <taxon>Metazoa</taxon>
        <taxon>Chordata</taxon>
        <taxon>Craniata</taxon>
        <taxon>Vertebrata</taxon>
        <taxon>Euteleostomi</taxon>
        <taxon>Amphibia</taxon>
        <taxon>Batrachia</taxon>
        <taxon>Anura</taxon>
        <taxon>Neobatrachia</taxon>
        <taxon>Ranoidea</taxon>
        <taxon>Ranidae</taxon>
        <taxon>Aquarana</taxon>
    </lineage>
</organism>
<reference evidence="2" key="1">
    <citation type="journal article" date="2017" name="Nat. Commun.">
        <title>The North American bullfrog draft genome provides insight into hormonal regulation of long noncoding RNA.</title>
        <authorList>
            <person name="Hammond S.A."/>
            <person name="Warren R.L."/>
            <person name="Vandervalk B.P."/>
            <person name="Kucuk E."/>
            <person name="Khan H."/>
            <person name="Gibb E.A."/>
            <person name="Pandoh P."/>
            <person name="Kirk H."/>
            <person name="Zhao Y."/>
            <person name="Jones M."/>
            <person name="Mungall A.J."/>
            <person name="Coope R."/>
            <person name="Pleasance S."/>
            <person name="Moore R.A."/>
            <person name="Holt R.A."/>
            <person name="Round J.M."/>
            <person name="Ohora S."/>
            <person name="Walle B.V."/>
            <person name="Veldhoen N."/>
            <person name="Helbing C.C."/>
            <person name="Birol I."/>
        </authorList>
    </citation>
    <scope>NUCLEOTIDE SEQUENCE [LARGE SCALE GENOMIC DNA]</scope>
</reference>
<dbReference type="AlphaFoldDB" id="A0A2G9QHE8"/>
<keyword evidence="2" id="KW-1185">Reference proteome</keyword>
<name>A0A2G9QHE8_AQUCT</name>
<accession>A0A2G9QHE8</accession>
<evidence type="ECO:0000313" key="1">
    <source>
        <dbReference type="EMBL" id="PIO14513.1"/>
    </source>
</evidence>
<dbReference type="EMBL" id="KV996349">
    <property type="protein sequence ID" value="PIO14513.1"/>
    <property type="molecule type" value="Genomic_DNA"/>
</dbReference>
<protein>
    <submittedName>
        <fullName evidence="1">Uncharacterized protein</fullName>
    </submittedName>
</protein>
<dbReference type="Proteomes" id="UP000228934">
    <property type="component" value="Unassembled WGS sequence"/>
</dbReference>